<comment type="caution">
    <text evidence="3">The sequence shown here is derived from an EMBL/GenBank/DDBJ whole genome shotgun (WGS) entry which is preliminary data.</text>
</comment>
<protein>
    <recommendedName>
        <fullName evidence="4">AAA+ ATPase domain-containing protein</fullName>
    </recommendedName>
</protein>
<organism evidence="3">
    <name type="scientific">termite gut metagenome</name>
    <dbReference type="NCBI Taxonomy" id="433724"/>
    <lineage>
        <taxon>unclassified sequences</taxon>
        <taxon>metagenomes</taxon>
        <taxon>organismal metagenomes</taxon>
    </lineage>
</organism>
<dbReference type="Pfam" id="PF13635">
    <property type="entry name" value="DUF4143"/>
    <property type="match status" value="1"/>
</dbReference>
<dbReference type="EMBL" id="SNRY01004165">
    <property type="protein sequence ID" value="KAA6318516.1"/>
    <property type="molecule type" value="Genomic_DNA"/>
</dbReference>
<gene>
    <name evidence="3" type="ORF">EZS27_031485</name>
</gene>
<evidence type="ECO:0000259" key="1">
    <source>
        <dbReference type="Pfam" id="PF13173"/>
    </source>
</evidence>
<dbReference type="InterPro" id="IPR025420">
    <property type="entry name" value="DUF4143"/>
</dbReference>
<name>A0A5J4Q904_9ZZZZ</name>
<reference evidence="3" key="1">
    <citation type="submission" date="2019-03" db="EMBL/GenBank/DDBJ databases">
        <title>Single cell metagenomics reveals metabolic interactions within the superorganism composed of flagellate Streblomastix strix and complex community of Bacteroidetes bacteria on its surface.</title>
        <authorList>
            <person name="Treitli S.C."/>
            <person name="Kolisko M."/>
            <person name="Husnik F."/>
            <person name="Keeling P."/>
            <person name="Hampl V."/>
        </authorList>
    </citation>
    <scope>NUCLEOTIDE SEQUENCE</scope>
    <source>
        <strain evidence="3">STM</strain>
    </source>
</reference>
<feature type="domain" description="AAA" evidence="1">
    <location>
        <begin position="18"/>
        <end position="138"/>
    </location>
</feature>
<evidence type="ECO:0000259" key="2">
    <source>
        <dbReference type="Pfam" id="PF13635"/>
    </source>
</evidence>
<evidence type="ECO:0000313" key="3">
    <source>
        <dbReference type="EMBL" id="KAA6318516.1"/>
    </source>
</evidence>
<dbReference type="PANTHER" id="PTHR43566:SF1">
    <property type="entry name" value="AAA+ ATPASE DOMAIN-CONTAINING PROTEIN"/>
    <property type="match status" value="1"/>
</dbReference>
<dbReference type="Pfam" id="PF13173">
    <property type="entry name" value="AAA_14"/>
    <property type="match status" value="1"/>
</dbReference>
<evidence type="ECO:0008006" key="4">
    <source>
        <dbReference type="Google" id="ProtNLM"/>
    </source>
</evidence>
<dbReference type="SUPFAM" id="SSF52540">
    <property type="entry name" value="P-loop containing nucleoside triphosphate hydrolases"/>
    <property type="match status" value="1"/>
</dbReference>
<proteinExistence type="predicted"/>
<dbReference type="InterPro" id="IPR027417">
    <property type="entry name" value="P-loop_NTPase"/>
</dbReference>
<sequence>MIPRILENTVRDKLNKGKAIILMGARQVGKTTLVKELFKGSDEMIWLNGDELDVQNLFENVSATRLKYIFGNKKYVVIDEAQRIKDIGLKLKLITDELPKVQLIATGSSSFDLANEVNEPLTGRKWEYKMYPISFAEMVQHHGLLDEKRLLPHRLVYGYYPDVVNNPGDEKEILKQLSDSYLYKDILMWEQIKKPEKLLKLLQAIAFQIGNQVSYSELGQLCGLDSKTVEKYVVLLEQCYVIFRLGSFSRNLRNELKNSKKIYFYDNGIRNAIIADFSLTESRSDIGALWENHIISERQKKLEYDNMWHNSWFWRTTDQKEIDYIEEGDGQIHAFEFKWNPSAKYKIPKKFLENYSRSTFFVVTPDNMEEFLLG</sequence>
<dbReference type="PANTHER" id="PTHR43566">
    <property type="entry name" value="CONSERVED PROTEIN"/>
    <property type="match status" value="1"/>
</dbReference>
<feature type="domain" description="DUF4143" evidence="2">
    <location>
        <begin position="184"/>
        <end position="340"/>
    </location>
</feature>
<accession>A0A5J4Q904</accession>
<dbReference type="AlphaFoldDB" id="A0A5J4Q904"/>
<dbReference type="Gene3D" id="3.40.50.300">
    <property type="entry name" value="P-loop containing nucleotide triphosphate hydrolases"/>
    <property type="match status" value="1"/>
</dbReference>
<dbReference type="InterPro" id="IPR041682">
    <property type="entry name" value="AAA_14"/>
</dbReference>